<evidence type="ECO:0000256" key="8">
    <source>
        <dbReference type="HAMAP-Rule" id="MF_00316"/>
    </source>
</evidence>
<keyword evidence="11" id="KW-1185">Reference proteome</keyword>
<keyword evidence="4 8" id="KW-0547">Nucleotide-binding</keyword>
<keyword evidence="6 8" id="KW-0342">GTP-binding</keyword>
<dbReference type="SUPFAM" id="SSF53448">
    <property type="entry name" value="Nucleotide-diphospho-sugar transferases"/>
    <property type="match status" value="1"/>
</dbReference>
<feature type="binding site" evidence="8">
    <location>
        <position position="72"/>
    </location>
    <ligand>
        <name>GTP</name>
        <dbReference type="ChEBI" id="CHEBI:37565"/>
    </ligand>
</feature>
<keyword evidence="7 8" id="KW-0501">Molybdenum cofactor biosynthesis</keyword>
<comment type="function">
    <text evidence="8">Transfers a GMP moiety from GTP to Mo-molybdopterin (Mo-MPT) cofactor (Moco or molybdenum cofactor) to form Mo-molybdopterin guanine dinucleotide (Mo-MGD) cofactor.</text>
</comment>
<protein>
    <recommendedName>
        <fullName evidence="8">Probable molybdenum cofactor guanylyltransferase</fullName>
        <shortName evidence="8">MoCo guanylyltransferase</shortName>
        <ecNumber evidence="8">2.7.7.77</ecNumber>
    </recommendedName>
    <alternativeName>
        <fullName evidence="8">GTP:molybdopterin guanylyltransferase</fullName>
    </alternativeName>
    <alternativeName>
        <fullName evidence="8">Mo-MPT guanylyltransferase</fullName>
    </alternativeName>
    <alternativeName>
        <fullName evidence="8">Molybdopterin guanylyltransferase</fullName>
    </alternativeName>
    <alternativeName>
        <fullName evidence="8">Molybdopterin-guanine dinucleotide synthase</fullName>
        <shortName evidence="8">MGD synthase</shortName>
    </alternativeName>
</protein>
<keyword evidence="1 8" id="KW-0963">Cytoplasm</keyword>
<proteinExistence type="inferred from homology"/>
<evidence type="ECO:0000259" key="9">
    <source>
        <dbReference type="Pfam" id="PF12804"/>
    </source>
</evidence>
<feature type="binding site" evidence="8">
    <location>
        <position position="21"/>
    </location>
    <ligand>
        <name>GTP</name>
        <dbReference type="ChEBI" id="CHEBI:37565"/>
    </ligand>
</feature>
<dbReference type="PANTHER" id="PTHR19136:SF81">
    <property type="entry name" value="MOLYBDENUM COFACTOR GUANYLYLTRANSFERASE"/>
    <property type="match status" value="1"/>
</dbReference>
<reference evidence="10 11" key="1">
    <citation type="submission" date="2018-06" db="EMBL/GenBank/DDBJ databases">
        <title>Genomic Encyclopedia of Archaeal and Bacterial Type Strains, Phase II (KMG-II): from individual species to whole genera.</title>
        <authorList>
            <person name="Goeker M."/>
        </authorList>
    </citation>
    <scope>NUCLEOTIDE SEQUENCE [LARGE SCALE GENOMIC DNA]</scope>
    <source>
        <strain evidence="10 11">ATCC BAA-1881</strain>
    </source>
</reference>
<organism evidence="10 11">
    <name type="scientific">Thermosporothrix hazakensis</name>
    <dbReference type="NCBI Taxonomy" id="644383"/>
    <lineage>
        <taxon>Bacteria</taxon>
        <taxon>Bacillati</taxon>
        <taxon>Chloroflexota</taxon>
        <taxon>Ktedonobacteria</taxon>
        <taxon>Ktedonobacterales</taxon>
        <taxon>Thermosporotrichaceae</taxon>
        <taxon>Thermosporothrix</taxon>
    </lineage>
</organism>
<evidence type="ECO:0000256" key="4">
    <source>
        <dbReference type="ARBA" id="ARBA00022741"/>
    </source>
</evidence>
<gene>
    <name evidence="8" type="primary">mobA</name>
    <name evidence="10" type="ORF">EI42_00882</name>
</gene>
<comment type="caution">
    <text evidence="10">The sequence shown here is derived from an EMBL/GenBank/DDBJ whole genome shotgun (WGS) entry which is preliminary data.</text>
</comment>
<dbReference type="Proteomes" id="UP000248806">
    <property type="component" value="Unassembled WGS sequence"/>
</dbReference>
<keyword evidence="2 8" id="KW-0808">Transferase</keyword>
<evidence type="ECO:0000313" key="11">
    <source>
        <dbReference type="Proteomes" id="UP000248806"/>
    </source>
</evidence>
<dbReference type="HAMAP" id="MF_00316">
    <property type="entry name" value="MobA"/>
    <property type="match status" value="1"/>
</dbReference>
<evidence type="ECO:0000256" key="1">
    <source>
        <dbReference type="ARBA" id="ARBA00022490"/>
    </source>
</evidence>
<keyword evidence="5 8" id="KW-0460">Magnesium</keyword>
<comment type="cofactor">
    <cofactor evidence="8">
        <name>Mg(2+)</name>
        <dbReference type="ChEBI" id="CHEBI:18420"/>
    </cofactor>
</comment>
<sequence>MNSAAGIILTGGRSRRMGREKGLLPLPGNEQYTFVERLSLTLSSQCSEVILVARDREQARLYQMPNVRTVVDVVPDVGPLMGLYSGLRAMQATHALVTAVDMPLVQPAIIHYLLAFPQDDTLLVPVVKNIPQVLFAVYPRTVLPLIEQRLQEGRRDPRSLLTLARVRYIEEAQLRLIEPQLRSFLNVNTPEELAALQQPS</sequence>
<dbReference type="GO" id="GO:0006777">
    <property type="term" value="P:Mo-molybdopterin cofactor biosynthetic process"/>
    <property type="evidence" value="ECO:0007669"/>
    <property type="project" value="UniProtKB-KW"/>
</dbReference>
<dbReference type="PANTHER" id="PTHR19136">
    <property type="entry name" value="MOLYBDENUM COFACTOR GUANYLYLTRANSFERASE"/>
    <property type="match status" value="1"/>
</dbReference>
<comment type="similarity">
    <text evidence="8">Belongs to the MobA family.</text>
</comment>
<dbReference type="GO" id="GO:0005737">
    <property type="term" value="C:cytoplasm"/>
    <property type="evidence" value="ECO:0007669"/>
    <property type="project" value="UniProtKB-SubCell"/>
</dbReference>
<dbReference type="InterPro" id="IPR029044">
    <property type="entry name" value="Nucleotide-diphossugar_trans"/>
</dbReference>
<name>A0A326UG04_THEHA</name>
<evidence type="ECO:0000256" key="2">
    <source>
        <dbReference type="ARBA" id="ARBA00022679"/>
    </source>
</evidence>
<dbReference type="Gene3D" id="3.90.550.10">
    <property type="entry name" value="Spore Coat Polysaccharide Biosynthesis Protein SpsA, Chain A"/>
    <property type="match status" value="1"/>
</dbReference>
<dbReference type="EC" id="2.7.7.77" evidence="8"/>
<dbReference type="EMBL" id="QKUF01000001">
    <property type="protein sequence ID" value="PZW36701.1"/>
    <property type="molecule type" value="Genomic_DNA"/>
</dbReference>
<feature type="binding site" evidence="8">
    <location>
        <position position="101"/>
    </location>
    <ligand>
        <name>Mg(2+)</name>
        <dbReference type="ChEBI" id="CHEBI:18420"/>
    </ligand>
</feature>
<evidence type="ECO:0000256" key="7">
    <source>
        <dbReference type="ARBA" id="ARBA00023150"/>
    </source>
</evidence>
<comment type="domain">
    <text evidence="8">The N-terminal domain determines nucleotide recognition and specific binding, while the C-terminal domain determines the specific binding to the target protein.</text>
</comment>
<dbReference type="InterPro" id="IPR013482">
    <property type="entry name" value="Molybde_CF_guanTrfase"/>
</dbReference>
<dbReference type="InterPro" id="IPR025877">
    <property type="entry name" value="MobA-like_NTP_Trfase"/>
</dbReference>
<evidence type="ECO:0000256" key="6">
    <source>
        <dbReference type="ARBA" id="ARBA00023134"/>
    </source>
</evidence>
<comment type="catalytic activity">
    <reaction evidence="8">
        <text>Mo-molybdopterin + GTP + H(+) = Mo-molybdopterin guanine dinucleotide + diphosphate</text>
        <dbReference type="Rhea" id="RHEA:34243"/>
        <dbReference type="ChEBI" id="CHEBI:15378"/>
        <dbReference type="ChEBI" id="CHEBI:33019"/>
        <dbReference type="ChEBI" id="CHEBI:37565"/>
        <dbReference type="ChEBI" id="CHEBI:71302"/>
        <dbReference type="ChEBI" id="CHEBI:71310"/>
        <dbReference type="EC" id="2.7.7.77"/>
    </reaction>
</comment>
<evidence type="ECO:0000256" key="3">
    <source>
        <dbReference type="ARBA" id="ARBA00022723"/>
    </source>
</evidence>
<feature type="binding site" evidence="8">
    <location>
        <position position="101"/>
    </location>
    <ligand>
        <name>GTP</name>
        <dbReference type="ChEBI" id="CHEBI:37565"/>
    </ligand>
</feature>
<dbReference type="CDD" id="cd02503">
    <property type="entry name" value="MobA"/>
    <property type="match status" value="1"/>
</dbReference>
<feature type="domain" description="MobA-like NTP transferase" evidence="9">
    <location>
        <begin position="6"/>
        <end position="161"/>
    </location>
</feature>
<accession>A0A326UG04</accession>
<feature type="binding site" evidence="8">
    <location>
        <begin position="9"/>
        <end position="11"/>
    </location>
    <ligand>
        <name>GTP</name>
        <dbReference type="ChEBI" id="CHEBI:37565"/>
    </ligand>
</feature>
<dbReference type="RefSeq" id="WP_111319172.1">
    <property type="nucleotide sequence ID" value="NZ_BIFX01000001.1"/>
</dbReference>
<dbReference type="AlphaFoldDB" id="A0A326UG04"/>
<comment type="caution">
    <text evidence="8">Lacks conserved residue(s) required for the propagation of feature annotation.</text>
</comment>
<keyword evidence="3 8" id="KW-0479">Metal-binding</keyword>
<dbReference type="GO" id="GO:0061603">
    <property type="term" value="F:molybdenum cofactor guanylyltransferase activity"/>
    <property type="evidence" value="ECO:0007669"/>
    <property type="project" value="UniProtKB-EC"/>
</dbReference>
<dbReference type="OrthoDB" id="9788394at2"/>
<dbReference type="GO" id="GO:0046872">
    <property type="term" value="F:metal ion binding"/>
    <property type="evidence" value="ECO:0007669"/>
    <property type="project" value="UniProtKB-KW"/>
</dbReference>
<dbReference type="Pfam" id="PF12804">
    <property type="entry name" value="NTP_transf_3"/>
    <property type="match status" value="1"/>
</dbReference>
<comment type="subcellular location">
    <subcellularLocation>
        <location evidence="8">Cytoplasm</location>
    </subcellularLocation>
</comment>
<evidence type="ECO:0000256" key="5">
    <source>
        <dbReference type="ARBA" id="ARBA00022842"/>
    </source>
</evidence>
<dbReference type="GO" id="GO:0005525">
    <property type="term" value="F:GTP binding"/>
    <property type="evidence" value="ECO:0007669"/>
    <property type="project" value="UniProtKB-UniRule"/>
</dbReference>
<evidence type="ECO:0000313" key="10">
    <source>
        <dbReference type="EMBL" id="PZW36701.1"/>
    </source>
</evidence>